<dbReference type="GO" id="GO:0004174">
    <property type="term" value="F:electron-transferring-flavoprotein dehydrogenase activity"/>
    <property type="evidence" value="ECO:0007669"/>
    <property type="project" value="UniProtKB-UniRule"/>
</dbReference>
<dbReference type="InterPro" id="IPR036188">
    <property type="entry name" value="FAD/NAD-bd_sf"/>
</dbReference>
<keyword evidence="8" id="KW-1185">Reference proteome</keyword>
<comment type="catalytic activity">
    <reaction evidence="5">
        <text>a ubiquinone + reduced [electron-transfer flavoprotein] = a ubiquinol + oxidized [electron-transfer flavoprotein] + H(+)</text>
        <dbReference type="Rhea" id="RHEA:24052"/>
        <dbReference type="Rhea" id="RHEA-COMP:9565"/>
        <dbReference type="Rhea" id="RHEA-COMP:9566"/>
        <dbReference type="Rhea" id="RHEA-COMP:10685"/>
        <dbReference type="Rhea" id="RHEA-COMP:10686"/>
        <dbReference type="ChEBI" id="CHEBI:15378"/>
        <dbReference type="ChEBI" id="CHEBI:16389"/>
        <dbReference type="ChEBI" id="CHEBI:17976"/>
        <dbReference type="ChEBI" id="CHEBI:57692"/>
        <dbReference type="ChEBI" id="CHEBI:58307"/>
        <dbReference type="EC" id="1.5.5.1"/>
    </reaction>
</comment>
<comment type="function">
    <text evidence="5">Accepts electrons from ETF and reduces ubiquinone.</text>
</comment>
<evidence type="ECO:0000256" key="3">
    <source>
        <dbReference type="ARBA" id="ARBA00022827"/>
    </source>
</evidence>
<comment type="caution">
    <text evidence="7">The sequence shown here is derived from an EMBL/GenBank/DDBJ whole genome shotgun (WGS) entry which is preliminary data.</text>
</comment>
<dbReference type="PANTHER" id="PTHR10617">
    <property type="entry name" value="ELECTRON TRANSFER FLAVOPROTEIN-UBIQUINONE OXIDOREDUCTASE"/>
    <property type="match status" value="1"/>
</dbReference>
<keyword evidence="5" id="KW-0249">Electron transport</keyword>
<dbReference type="Proteomes" id="UP000319143">
    <property type="component" value="Unassembled WGS sequence"/>
</dbReference>
<dbReference type="AlphaFoldDB" id="A0A5C6E0L0"/>
<protein>
    <recommendedName>
        <fullName evidence="5">Electron transfer flavoprotein-ubiquinone oxidoreductase</fullName>
        <shortName evidence="5">ETF-QO</shortName>
        <ecNumber evidence="5">1.5.5.1</ecNumber>
    </recommendedName>
</protein>
<evidence type="ECO:0000256" key="4">
    <source>
        <dbReference type="ARBA" id="ARBA00023002"/>
    </source>
</evidence>
<keyword evidence="5" id="KW-0408">Iron</keyword>
<keyword evidence="2 5" id="KW-0285">Flavoprotein</keyword>
<dbReference type="Gene3D" id="3.30.9.90">
    <property type="match status" value="1"/>
</dbReference>
<dbReference type="Pfam" id="PF21162">
    <property type="entry name" value="ETFQO_UQ-bd"/>
    <property type="match status" value="1"/>
</dbReference>
<dbReference type="RefSeq" id="WP_197231014.1">
    <property type="nucleotide sequence ID" value="NZ_SJPV01000001.1"/>
</dbReference>
<dbReference type="SUPFAM" id="SSF51905">
    <property type="entry name" value="FAD/NAD(P)-binding domain"/>
    <property type="match status" value="1"/>
</dbReference>
<dbReference type="PANTHER" id="PTHR10617:SF107">
    <property type="entry name" value="ELECTRON TRANSFER FLAVOPROTEIN-UBIQUINONE OXIDOREDUCTASE, MITOCHONDRIAL"/>
    <property type="match status" value="1"/>
</dbReference>
<keyword evidence="5" id="KW-0411">Iron-sulfur</keyword>
<dbReference type="Gene3D" id="3.30.70.20">
    <property type="match status" value="1"/>
</dbReference>
<evidence type="ECO:0000313" key="7">
    <source>
        <dbReference type="EMBL" id="TWU42255.1"/>
    </source>
</evidence>
<dbReference type="GO" id="GO:0051539">
    <property type="term" value="F:4 iron, 4 sulfur cluster binding"/>
    <property type="evidence" value="ECO:0007669"/>
    <property type="project" value="UniProtKB-UniRule"/>
</dbReference>
<dbReference type="SUPFAM" id="SSF54862">
    <property type="entry name" value="4Fe-4S ferredoxins"/>
    <property type="match status" value="1"/>
</dbReference>
<evidence type="ECO:0000256" key="5">
    <source>
        <dbReference type="RuleBase" id="RU366068"/>
    </source>
</evidence>
<reference evidence="7 8" key="1">
    <citation type="submission" date="2019-02" db="EMBL/GenBank/DDBJ databases">
        <title>Deep-cultivation of Planctomycetes and their phenomic and genomic characterization uncovers novel biology.</title>
        <authorList>
            <person name="Wiegand S."/>
            <person name="Jogler M."/>
            <person name="Boedeker C."/>
            <person name="Pinto D."/>
            <person name="Vollmers J."/>
            <person name="Rivas-Marin E."/>
            <person name="Kohn T."/>
            <person name="Peeters S.H."/>
            <person name="Heuer A."/>
            <person name="Rast P."/>
            <person name="Oberbeckmann S."/>
            <person name="Bunk B."/>
            <person name="Jeske O."/>
            <person name="Meyerdierks A."/>
            <person name="Storesund J.E."/>
            <person name="Kallscheuer N."/>
            <person name="Luecker S."/>
            <person name="Lage O.M."/>
            <person name="Pohl T."/>
            <person name="Merkel B.J."/>
            <person name="Hornburger P."/>
            <person name="Mueller R.-W."/>
            <person name="Bruemmer F."/>
            <person name="Labrenz M."/>
            <person name="Spormann A.M."/>
            <person name="Op Den Camp H."/>
            <person name="Overmann J."/>
            <person name="Amann R."/>
            <person name="Jetten M.S.M."/>
            <person name="Mascher T."/>
            <person name="Medema M.H."/>
            <person name="Devos D.P."/>
            <person name="Kaster A.-K."/>
            <person name="Ovreas L."/>
            <person name="Rohde M."/>
            <person name="Galperin M.Y."/>
            <person name="Jogler C."/>
        </authorList>
    </citation>
    <scope>NUCLEOTIDE SEQUENCE [LARGE SCALE GENOMIC DNA]</scope>
    <source>
        <strain evidence="7 8">Poly41</strain>
    </source>
</reference>
<evidence type="ECO:0000256" key="1">
    <source>
        <dbReference type="ARBA" id="ARBA00001974"/>
    </source>
</evidence>
<comment type="cofactor">
    <cofactor evidence="1 5">
        <name>FAD</name>
        <dbReference type="ChEBI" id="CHEBI:57692"/>
    </cofactor>
</comment>
<keyword evidence="5 7" id="KW-0830">Ubiquinone</keyword>
<comment type="cofactor">
    <cofactor evidence="5">
        <name>[4Fe-4S] cluster</name>
        <dbReference type="ChEBI" id="CHEBI:49883"/>
    </cofactor>
    <text evidence="5">Binds 1 [4Fe-4S] cluster.</text>
</comment>
<evidence type="ECO:0000313" key="8">
    <source>
        <dbReference type="Proteomes" id="UP000319143"/>
    </source>
</evidence>
<feature type="domain" description="4Fe-4S ferredoxin-type" evidence="6">
    <location>
        <begin position="573"/>
        <end position="592"/>
    </location>
</feature>
<dbReference type="PROSITE" id="PS51379">
    <property type="entry name" value="4FE4S_FER_2"/>
    <property type="match status" value="2"/>
</dbReference>
<proteinExistence type="predicted"/>
<dbReference type="InterPro" id="IPR049398">
    <property type="entry name" value="ETF-QO/FixC_UQ-bd"/>
</dbReference>
<dbReference type="EMBL" id="SJPV01000001">
    <property type="protein sequence ID" value="TWU42255.1"/>
    <property type="molecule type" value="Genomic_DNA"/>
</dbReference>
<keyword evidence="4 5" id="KW-0560">Oxidoreductase</keyword>
<keyword evidence="5" id="KW-0813">Transport</keyword>
<feature type="domain" description="4Fe-4S ferredoxin-type" evidence="6">
    <location>
        <begin position="540"/>
        <end position="571"/>
    </location>
</feature>
<dbReference type="EC" id="1.5.5.1" evidence="5"/>
<name>A0A5C6E0L0_9BACT</name>
<evidence type="ECO:0000256" key="2">
    <source>
        <dbReference type="ARBA" id="ARBA00022630"/>
    </source>
</evidence>
<dbReference type="InterPro" id="IPR017896">
    <property type="entry name" value="4Fe4S_Fe-S-bd"/>
</dbReference>
<keyword evidence="5" id="KW-0479">Metal-binding</keyword>
<keyword evidence="3 5" id="KW-0274">FAD</keyword>
<organism evidence="7 8">
    <name type="scientific">Novipirellula artificiosorum</name>
    <dbReference type="NCBI Taxonomy" id="2528016"/>
    <lineage>
        <taxon>Bacteria</taxon>
        <taxon>Pseudomonadati</taxon>
        <taxon>Planctomycetota</taxon>
        <taxon>Planctomycetia</taxon>
        <taxon>Pirellulales</taxon>
        <taxon>Pirellulaceae</taxon>
        <taxon>Novipirellula</taxon>
    </lineage>
</organism>
<dbReference type="InterPro" id="IPR040156">
    <property type="entry name" value="ETF-QO"/>
</dbReference>
<accession>A0A5C6E0L0</accession>
<sequence>MSMQEPERQSMEVDIVCTGFGPATGGFLTTLSAAMNDDQGQPVLMSRVMPGMPLQVICYERAEDIGFGVSGIVTRATGIRESLPELDPTQIPMAHGVTGEQVLYLLDPHKVSRRSASLKMLDGMIHAGKWLLPYKEHAVKLPYIPGFLSKHNGLLLSMGQFNQWIGSQLMASGLVQVWPGMPVNEPLIEGDAVVGVRLIDQGTDKAGNPDAGYMPGMDIRAPLTVVGDGPVGSVGQKLDEHFGLPEGNHQREWALGMKMVIDLPDDCELKPGMVLHTFGYPEPEVFGFLYVYPDGVASAGIFVPSWLDSPVRTSYRYLQHWMTHPAIWQHLKGGTMRSWGAKSLQESGKQGEPYLVGDGYARIGEGSGSTNVLTGSGVDEAWTTGVQLAEGVIELLKEDKPFTRENLDRAYVRRRRDSWVEKEGRVAERSRDGFQKGFVRGLIGMGMTGLTGGRLNLSGDSKPPHQRIPSIEQHYAGKIPADELQTLRESCAESGTSLQEALLNRCGWPEIAFDGKLLVSQQDALLMGGKVQAPPGYADHVKFINPELCAECSEKLCIDMCSGEAIAPGESNGVPQFDREKCVHCGACMWNCTLPREGDSERSNIAFGAGAGGLHSAEN</sequence>
<dbReference type="SUPFAM" id="SSF54373">
    <property type="entry name" value="FAD-linked reductases, C-terminal domain"/>
    <property type="match status" value="1"/>
</dbReference>
<dbReference type="GO" id="GO:0046872">
    <property type="term" value="F:metal ion binding"/>
    <property type="evidence" value="ECO:0007669"/>
    <property type="project" value="UniProtKB-KW"/>
</dbReference>
<gene>
    <name evidence="7" type="ORF">Poly41_05510</name>
</gene>
<evidence type="ECO:0000259" key="6">
    <source>
        <dbReference type="PROSITE" id="PS51379"/>
    </source>
</evidence>